<organism evidence="1 2">
    <name type="scientific">Allacma fusca</name>
    <dbReference type="NCBI Taxonomy" id="39272"/>
    <lineage>
        <taxon>Eukaryota</taxon>
        <taxon>Metazoa</taxon>
        <taxon>Ecdysozoa</taxon>
        <taxon>Arthropoda</taxon>
        <taxon>Hexapoda</taxon>
        <taxon>Collembola</taxon>
        <taxon>Symphypleona</taxon>
        <taxon>Sminthuridae</taxon>
        <taxon>Allacma</taxon>
    </lineage>
</organism>
<gene>
    <name evidence="1" type="ORF">AFUS01_LOCUS45920</name>
</gene>
<proteinExistence type="predicted"/>
<reference evidence="1" key="1">
    <citation type="submission" date="2021-06" db="EMBL/GenBank/DDBJ databases">
        <authorList>
            <person name="Hodson N. C."/>
            <person name="Mongue J. A."/>
            <person name="Jaron S. K."/>
        </authorList>
    </citation>
    <scope>NUCLEOTIDE SEQUENCE</scope>
</reference>
<comment type="caution">
    <text evidence="1">The sequence shown here is derived from an EMBL/GenBank/DDBJ whole genome shotgun (WGS) entry which is preliminary data.</text>
</comment>
<dbReference type="EMBL" id="CAJVCH010571127">
    <property type="protein sequence ID" value="CAG7836702.1"/>
    <property type="molecule type" value="Genomic_DNA"/>
</dbReference>
<protein>
    <submittedName>
        <fullName evidence="1">Uncharacterized protein</fullName>
    </submittedName>
</protein>
<keyword evidence="2" id="KW-1185">Reference proteome</keyword>
<dbReference type="Proteomes" id="UP000708208">
    <property type="component" value="Unassembled WGS sequence"/>
</dbReference>
<evidence type="ECO:0000313" key="1">
    <source>
        <dbReference type="EMBL" id="CAG7836702.1"/>
    </source>
</evidence>
<accession>A0A8J2LHV9</accession>
<dbReference type="AlphaFoldDB" id="A0A8J2LHV9"/>
<evidence type="ECO:0000313" key="2">
    <source>
        <dbReference type="Proteomes" id="UP000708208"/>
    </source>
</evidence>
<sequence>MATCTLLSCGRSVQEFPITTIFYLRVKWRFNILGESLSLPVVKSSSSVVSSCEYDIASHPKVSGIVRDLLT</sequence>
<name>A0A8J2LHV9_9HEXA</name>